<keyword evidence="1" id="KW-0732">Signal</keyword>
<evidence type="ECO:0000256" key="1">
    <source>
        <dbReference type="SAM" id="SignalP"/>
    </source>
</evidence>
<reference evidence="2 3" key="1">
    <citation type="submission" date="2018-03" db="EMBL/GenBank/DDBJ databases">
        <authorList>
            <person name="Keele B.F."/>
        </authorList>
    </citation>
    <scope>NUCLEOTIDE SEQUENCE [LARGE SCALE GENOMIC DNA]</scope>
    <source>
        <strain evidence="2 3">YL28-9</strain>
    </source>
</reference>
<dbReference type="PANTHER" id="PTHR45632">
    <property type="entry name" value="LD33804P"/>
    <property type="match status" value="1"/>
</dbReference>
<proteinExistence type="predicted"/>
<dbReference type="AlphaFoldDB" id="A0A2T3HMB0"/>
<dbReference type="SUPFAM" id="SSF117281">
    <property type="entry name" value="Kelch motif"/>
    <property type="match status" value="1"/>
</dbReference>
<dbReference type="Gene3D" id="2.120.10.80">
    <property type="entry name" value="Kelch-type beta propeller"/>
    <property type="match status" value="1"/>
</dbReference>
<dbReference type="Pfam" id="PF24996">
    <property type="entry name" value="NANM"/>
    <property type="match status" value="2"/>
</dbReference>
<feature type="signal peptide" evidence="1">
    <location>
        <begin position="1"/>
        <end position="21"/>
    </location>
</feature>
<comment type="caution">
    <text evidence="2">The sequence shown here is derived from an EMBL/GenBank/DDBJ whole genome shotgun (WGS) entry which is preliminary data.</text>
</comment>
<dbReference type="EMBL" id="PYLS01000005">
    <property type="protein sequence ID" value="PST83569.1"/>
    <property type="molecule type" value="Genomic_DNA"/>
</dbReference>
<keyword evidence="3" id="KW-1185">Reference proteome</keyword>
<evidence type="ECO:0000313" key="2">
    <source>
        <dbReference type="EMBL" id="PST83569.1"/>
    </source>
</evidence>
<gene>
    <name evidence="2" type="ORF">C7T94_13580</name>
</gene>
<dbReference type="InterPro" id="IPR056734">
    <property type="entry name" value="NANM"/>
</dbReference>
<name>A0A2T3HMB0_9SPHI</name>
<accession>A0A2T3HMB0</accession>
<dbReference type="OrthoDB" id="9803597at2"/>
<evidence type="ECO:0000313" key="3">
    <source>
        <dbReference type="Proteomes" id="UP000240912"/>
    </source>
</evidence>
<dbReference type="InterPro" id="IPR015915">
    <property type="entry name" value="Kelch-typ_b-propeller"/>
</dbReference>
<sequence length="370" mass="39255">MNKCCSYILIIMLFTLNEAPAQNLHQEKLSWKTLPSIPDDKGFAGSFAGTSGAALLVAGGANFPDGLAPWSGGVKTWTDQVFALEPNATAFKMAGKLPRPLGYGASVQWGDRLLLIGGSNAGGHYSDVLVLAYAGGKFSVEKFPDLPKPLANLCAARCGNLVYVAGGLLQPDSKAALKQFLVLDLQAPGKGWKELPAWPGPARMLAVAGAVRNTFYLFSGVELADGNRRYLKDAYAYDAHTGWKKLADLPSPVAAAASPAFTDKSGALLIFGGDDGSLAPKSAELKERHPGFSDAILQYDPAKNCWKLAGHIPTQKLADADRKPNKSTWAPVTTTLAEWQGAIVLPGGEVRPAVRTPQVRMAVPVKTSIK</sequence>
<organism evidence="2 3">
    <name type="scientific">Pedobacter yulinensis</name>
    <dbReference type="NCBI Taxonomy" id="2126353"/>
    <lineage>
        <taxon>Bacteria</taxon>
        <taxon>Pseudomonadati</taxon>
        <taxon>Bacteroidota</taxon>
        <taxon>Sphingobacteriia</taxon>
        <taxon>Sphingobacteriales</taxon>
        <taxon>Sphingobacteriaceae</taxon>
        <taxon>Pedobacter</taxon>
    </lineage>
</organism>
<feature type="chain" id="PRO_5015721832" evidence="1">
    <location>
        <begin position="22"/>
        <end position="370"/>
    </location>
</feature>
<protein>
    <submittedName>
        <fullName evidence="2">Galactose oxidase</fullName>
    </submittedName>
</protein>
<dbReference type="RefSeq" id="WP_107215830.1">
    <property type="nucleotide sequence ID" value="NZ_KZ686269.1"/>
</dbReference>
<dbReference type="Proteomes" id="UP000240912">
    <property type="component" value="Unassembled WGS sequence"/>
</dbReference>